<dbReference type="PANTHER" id="PTHR43013:SF1">
    <property type="entry name" value="GLUTAMYL-TRNA REDUCTASE"/>
    <property type="match status" value="1"/>
</dbReference>
<dbReference type="SUPFAM" id="SSF51735">
    <property type="entry name" value="NAD(P)-binding Rossmann-fold domains"/>
    <property type="match status" value="1"/>
</dbReference>
<comment type="pathway">
    <text evidence="1 8 9">Porphyrin-containing compound metabolism; protoporphyrin-IX biosynthesis; 5-aminolevulinate from L-glutamyl-tRNA(Glu): step 1/2.</text>
</comment>
<dbReference type="Gene3D" id="3.30.460.30">
    <property type="entry name" value="Glutamyl-tRNA reductase, N-terminal domain"/>
    <property type="match status" value="1"/>
</dbReference>
<dbReference type="InterPro" id="IPR015895">
    <property type="entry name" value="4pyrrol_synth_GluRdtase_N"/>
</dbReference>
<dbReference type="NCBIfam" id="TIGR01035">
    <property type="entry name" value="hemA"/>
    <property type="match status" value="1"/>
</dbReference>
<dbReference type="GO" id="GO:0008883">
    <property type="term" value="F:glutamyl-tRNA reductase activity"/>
    <property type="evidence" value="ECO:0007669"/>
    <property type="project" value="UniProtKB-EC"/>
</dbReference>
<evidence type="ECO:0000313" key="15">
    <source>
        <dbReference type="Proteomes" id="UP001621714"/>
    </source>
</evidence>
<feature type="domain" description="Quinate/shikimate 5-dehydrogenase/glutamyl-tRNA reductase" evidence="12">
    <location>
        <begin position="170"/>
        <end position="304"/>
    </location>
</feature>
<keyword evidence="4 8" id="KW-0521">NADP</keyword>
<evidence type="ECO:0000256" key="1">
    <source>
        <dbReference type="ARBA" id="ARBA00005059"/>
    </source>
</evidence>
<evidence type="ECO:0000256" key="3">
    <source>
        <dbReference type="ARBA" id="ARBA00012970"/>
    </source>
</evidence>
<evidence type="ECO:0000256" key="6">
    <source>
        <dbReference type="ARBA" id="ARBA00023244"/>
    </source>
</evidence>
<protein>
    <recommendedName>
        <fullName evidence="3 8">Glutamyl-tRNA reductase</fullName>
        <shortName evidence="8">GluTR</shortName>
        <ecNumber evidence="3 8">1.2.1.70</ecNumber>
    </recommendedName>
</protein>
<organism evidence="14 15">
    <name type="scientific">Marinospirillum alkalitolerans</name>
    <dbReference type="NCBI Taxonomy" id="3123374"/>
    <lineage>
        <taxon>Bacteria</taxon>
        <taxon>Pseudomonadati</taxon>
        <taxon>Pseudomonadota</taxon>
        <taxon>Gammaproteobacteria</taxon>
        <taxon>Oceanospirillales</taxon>
        <taxon>Oceanospirillaceae</taxon>
        <taxon>Marinospirillum</taxon>
    </lineage>
</organism>
<dbReference type="PANTHER" id="PTHR43013">
    <property type="entry name" value="GLUTAMYL-TRNA REDUCTASE"/>
    <property type="match status" value="1"/>
</dbReference>
<evidence type="ECO:0000259" key="12">
    <source>
        <dbReference type="Pfam" id="PF01488"/>
    </source>
</evidence>
<accession>A0ABW8PYG3</accession>
<dbReference type="CDD" id="cd05213">
    <property type="entry name" value="NAD_bind_Glutamyl_tRNA_reduct"/>
    <property type="match status" value="1"/>
</dbReference>
<feature type="binding site" evidence="8">
    <location>
        <begin position="187"/>
        <end position="192"/>
    </location>
    <ligand>
        <name>NADP(+)</name>
        <dbReference type="ChEBI" id="CHEBI:58349"/>
    </ligand>
</feature>
<evidence type="ECO:0000256" key="9">
    <source>
        <dbReference type="RuleBase" id="RU000584"/>
    </source>
</evidence>
<comment type="catalytic activity">
    <reaction evidence="7 8 9">
        <text>(S)-4-amino-5-oxopentanoate + tRNA(Glu) + NADP(+) = L-glutamyl-tRNA(Glu) + NADPH + H(+)</text>
        <dbReference type="Rhea" id="RHEA:12344"/>
        <dbReference type="Rhea" id="RHEA-COMP:9663"/>
        <dbReference type="Rhea" id="RHEA-COMP:9680"/>
        <dbReference type="ChEBI" id="CHEBI:15378"/>
        <dbReference type="ChEBI" id="CHEBI:57501"/>
        <dbReference type="ChEBI" id="CHEBI:57783"/>
        <dbReference type="ChEBI" id="CHEBI:58349"/>
        <dbReference type="ChEBI" id="CHEBI:78442"/>
        <dbReference type="ChEBI" id="CHEBI:78520"/>
        <dbReference type="EC" id="1.2.1.70"/>
    </reaction>
</comment>
<dbReference type="Pfam" id="PF00745">
    <property type="entry name" value="GlutR_dimer"/>
    <property type="match status" value="1"/>
</dbReference>
<keyword evidence="10" id="KW-0175">Coiled coil</keyword>
<evidence type="ECO:0000256" key="7">
    <source>
        <dbReference type="ARBA" id="ARBA00047464"/>
    </source>
</evidence>
<dbReference type="InterPro" id="IPR000343">
    <property type="entry name" value="4pyrrol_synth_GluRdtase"/>
</dbReference>
<feature type="coiled-coil region" evidence="10">
    <location>
        <begin position="207"/>
        <end position="234"/>
    </location>
</feature>
<dbReference type="SUPFAM" id="SSF69075">
    <property type="entry name" value="Glutamyl tRNA-reductase dimerization domain"/>
    <property type="match status" value="1"/>
</dbReference>
<comment type="similarity">
    <text evidence="2 8 9">Belongs to the glutamyl-tRNA reductase family.</text>
</comment>
<dbReference type="Proteomes" id="UP001621714">
    <property type="component" value="Unassembled WGS sequence"/>
</dbReference>
<feature type="domain" description="Tetrapyrrole biosynthesis glutamyl-tRNA reductase dimerisation" evidence="11">
    <location>
        <begin position="318"/>
        <end position="415"/>
    </location>
</feature>
<dbReference type="InterPro" id="IPR018214">
    <property type="entry name" value="GluRdtase_CS"/>
</dbReference>
<feature type="domain" description="Glutamyl-tRNA reductase N-terminal" evidence="13">
    <location>
        <begin position="6"/>
        <end position="154"/>
    </location>
</feature>
<feature type="binding site" evidence="8">
    <location>
        <position position="107"/>
    </location>
    <ligand>
        <name>substrate</name>
    </ligand>
</feature>
<dbReference type="Gene3D" id="3.40.50.720">
    <property type="entry name" value="NAD(P)-binding Rossmann-like Domain"/>
    <property type="match status" value="1"/>
</dbReference>
<proteinExistence type="inferred from homology"/>
<sequence length="434" mass="47999">MQLIALGINHKTAPVAIRERVAFPPEQMQAACAALKDHQTIKEVAIVSTCNRTEIYALLAAQETRSVLTWLSDFHQIPLEDIARYTYLHQDQQAISHLMRVASGLDSLVLGEPQILGQIKEAYETAKQQGLLGRLMEPLFQQVFATAKRVRTETGIGTNPVSVAYAAVHLAQKIFADLHTSRALLIGAGETIELVARHLRQAGVRELVIANRTVEKAKQLADEVQAEAVALSAIPDQLVKADIVISSTAAPLPILGKGMVERALRLRRHQPVFMVDIAVPRDIEPQVGELEDIYLFTVDDLQEVIDENLAARRDAARQAETLIVEGVAEYQRQQRVRDAGRVIGAFRQQAEQLAQQELAQALQQLQQGQDAEAILRRFARQLTNKWLHHPTLKLREASADQRHELLGAAVELLNLSDLIPSEPASPVASSTQQP</sequence>
<dbReference type="EC" id="1.2.1.70" evidence="3 8"/>
<gene>
    <name evidence="8 14" type="primary">hemA</name>
    <name evidence="14" type="ORF">V6U78_09825</name>
</gene>
<dbReference type="EMBL" id="JBANFI010000005">
    <property type="protein sequence ID" value="MFK7161332.1"/>
    <property type="molecule type" value="Genomic_DNA"/>
</dbReference>
<dbReference type="HAMAP" id="MF_00087">
    <property type="entry name" value="Glu_tRNA_reductase"/>
    <property type="match status" value="1"/>
</dbReference>
<evidence type="ECO:0000259" key="11">
    <source>
        <dbReference type="Pfam" id="PF00745"/>
    </source>
</evidence>
<dbReference type="InterPro" id="IPR036291">
    <property type="entry name" value="NAD(P)-bd_dom_sf"/>
</dbReference>
<evidence type="ECO:0000256" key="5">
    <source>
        <dbReference type="ARBA" id="ARBA00023002"/>
    </source>
</evidence>
<feature type="active site" description="Nucleophile" evidence="8">
    <location>
        <position position="50"/>
    </location>
</feature>
<dbReference type="InterPro" id="IPR006151">
    <property type="entry name" value="Shikm_DH/Glu-tRNA_Rdtase"/>
</dbReference>
<dbReference type="InterPro" id="IPR036343">
    <property type="entry name" value="GluRdtase_N_sf"/>
</dbReference>
<comment type="domain">
    <text evidence="8">Possesses an unusual extended V-shaped dimeric structure with each monomer consisting of three distinct domains arranged along a curved 'spinal' alpha-helix. The N-terminal catalytic domain specifically recognizes the glutamate moiety of the substrate. The second domain is the NADPH-binding domain, and the third C-terminal domain is responsible for dimerization.</text>
</comment>
<feature type="binding site" evidence="8">
    <location>
        <position position="118"/>
    </location>
    <ligand>
        <name>substrate</name>
    </ligand>
</feature>
<evidence type="ECO:0000259" key="13">
    <source>
        <dbReference type="Pfam" id="PF05201"/>
    </source>
</evidence>
<evidence type="ECO:0000256" key="4">
    <source>
        <dbReference type="ARBA" id="ARBA00022857"/>
    </source>
</evidence>
<feature type="binding site" evidence="8">
    <location>
        <begin position="112"/>
        <end position="114"/>
    </location>
    <ligand>
        <name>substrate</name>
    </ligand>
</feature>
<keyword evidence="6 8" id="KW-0627">Porphyrin biosynthesis</keyword>
<keyword evidence="15" id="KW-1185">Reference proteome</keyword>
<comment type="subunit">
    <text evidence="8">Homodimer.</text>
</comment>
<dbReference type="RefSeq" id="WP_405340156.1">
    <property type="nucleotide sequence ID" value="NZ_JBANFI010000005.1"/>
</dbReference>
<dbReference type="PIRSF" id="PIRSF000445">
    <property type="entry name" value="4pyrrol_synth_GluRdtase"/>
    <property type="match status" value="1"/>
</dbReference>
<feature type="binding site" evidence="8">
    <location>
        <begin position="49"/>
        <end position="52"/>
    </location>
    <ligand>
        <name>substrate</name>
    </ligand>
</feature>
<dbReference type="Pfam" id="PF05201">
    <property type="entry name" value="GlutR_N"/>
    <property type="match status" value="1"/>
</dbReference>
<reference evidence="14 15" key="1">
    <citation type="submission" date="2024-02" db="EMBL/GenBank/DDBJ databases">
        <title>Marinospirillum sp. MEB 164 isolated from Lonar lake sediment.</title>
        <authorList>
            <person name="Joshi A."/>
            <person name="Thite S."/>
        </authorList>
    </citation>
    <scope>NUCLEOTIDE SEQUENCE [LARGE SCALE GENOMIC DNA]</scope>
    <source>
        <strain evidence="14 15">MEB164</strain>
    </source>
</reference>
<dbReference type="InterPro" id="IPR036453">
    <property type="entry name" value="GluRdtase_dimer_dom_sf"/>
</dbReference>
<evidence type="ECO:0000256" key="10">
    <source>
        <dbReference type="SAM" id="Coils"/>
    </source>
</evidence>
<keyword evidence="5 8" id="KW-0560">Oxidoreductase</keyword>
<name>A0ABW8PYG3_9GAMM</name>
<dbReference type="SUPFAM" id="SSF69742">
    <property type="entry name" value="Glutamyl tRNA-reductase catalytic, N-terminal domain"/>
    <property type="match status" value="1"/>
</dbReference>
<evidence type="ECO:0000256" key="2">
    <source>
        <dbReference type="ARBA" id="ARBA00005916"/>
    </source>
</evidence>
<dbReference type="Pfam" id="PF01488">
    <property type="entry name" value="Shikimate_DH"/>
    <property type="match status" value="1"/>
</dbReference>
<comment type="function">
    <text evidence="8">Catalyzes the NADPH-dependent reduction of glutamyl-tRNA(Glu) to glutamate 1-semialdehyde (GSA).</text>
</comment>
<dbReference type="PROSITE" id="PS00747">
    <property type="entry name" value="GLUTR"/>
    <property type="match status" value="1"/>
</dbReference>
<comment type="miscellaneous">
    <text evidence="8">During catalysis, the active site Cys acts as a nucleophile attacking the alpha-carbonyl group of tRNA-bound glutamate with the formation of a thioester intermediate between enzyme and glutamate, and the concomitant release of tRNA(Glu). The thioester intermediate is finally reduced by direct hydride transfer from NADPH, to form the product GSA.</text>
</comment>
<comment type="caution">
    <text evidence="14">The sequence shown here is derived from an EMBL/GenBank/DDBJ whole genome shotgun (WGS) entry which is preliminary data.</text>
</comment>
<feature type="site" description="Important for activity" evidence="8">
    <location>
        <position position="97"/>
    </location>
</feature>
<dbReference type="InterPro" id="IPR015896">
    <property type="entry name" value="4pyrrol_synth_GluRdtase_dimer"/>
</dbReference>
<evidence type="ECO:0000256" key="8">
    <source>
        <dbReference type="HAMAP-Rule" id="MF_00087"/>
    </source>
</evidence>
<evidence type="ECO:0000313" key="14">
    <source>
        <dbReference type="EMBL" id="MFK7161332.1"/>
    </source>
</evidence>